<dbReference type="InterPro" id="IPR001547">
    <property type="entry name" value="Glyco_hydro_5"/>
</dbReference>
<evidence type="ECO:0000259" key="8">
    <source>
        <dbReference type="Pfam" id="PF00150"/>
    </source>
</evidence>
<dbReference type="PANTHER" id="PTHR34142:SF1">
    <property type="entry name" value="GLYCOSIDE HYDROLASE FAMILY 5 DOMAIN-CONTAINING PROTEIN"/>
    <property type="match status" value="1"/>
</dbReference>
<gene>
    <name evidence="9" type="ORF">G5C65_25900</name>
</gene>
<evidence type="ECO:0000256" key="7">
    <source>
        <dbReference type="SAM" id="SignalP"/>
    </source>
</evidence>
<feature type="compositionally biased region" description="Gly residues" evidence="6">
    <location>
        <begin position="42"/>
        <end position="58"/>
    </location>
</feature>
<protein>
    <recommendedName>
        <fullName evidence="2">cellulase</fullName>
        <ecNumber evidence="2">3.2.1.4</ecNumber>
    </recommendedName>
</protein>
<dbReference type="Gene3D" id="3.20.20.80">
    <property type="entry name" value="Glycosidases"/>
    <property type="match status" value="1"/>
</dbReference>
<dbReference type="RefSeq" id="WP_165301348.1">
    <property type="nucleotide sequence ID" value="NZ_JAAKZZ010000342.1"/>
</dbReference>
<sequence length="403" mass="43262">MHPPRPPRRLGRIRRIPLRAALLAFTALLTAALTVPASASGAGSGGAGSGGPGTGGAGSANSTAPALSVEGNQLVDENNEPHRLLGVNRSGGEYACVQGWGFWDGPVDDASLDAITDWNTNTVRVPLNEECWLGLDTVDPQYAGENYIDEIKGLVGRLTAHGLTPVLDLHWSHGRYTGQDAHCPDTAEATCQKPMPNAQYTPDFWASVAETFRGSPSVLFDLFNEPFPERAASGDTDAGWACWRDGGDCPGIDYEVAGMQTLVNAIRDTGAENTILVAGLAYANDMRGWLEHRPQDPTGNLAASWHTYNFNTCSSTECFDEQLAPVIAQVPLVAGEIGENTCAHGYVDQVMDWLDRQGASYLGWTWNTWDCSAGPALISDFDGTPTPYGEGLRNHLQNLEEMK</sequence>
<dbReference type="SUPFAM" id="SSF51445">
    <property type="entry name" value="(Trans)glycosidases"/>
    <property type="match status" value="1"/>
</dbReference>
<dbReference type="EMBL" id="JAAKZZ010000342">
    <property type="protein sequence ID" value="NGO71722.1"/>
    <property type="molecule type" value="Genomic_DNA"/>
</dbReference>
<evidence type="ECO:0000256" key="6">
    <source>
        <dbReference type="SAM" id="MobiDB-lite"/>
    </source>
</evidence>
<feature type="signal peptide" evidence="7">
    <location>
        <begin position="1"/>
        <end position="39"/>
    </location>
</feature>
<reference evidence="9 10" key="1">
    <citation type="submission" date="2020-02" db="EMBL/GenBank/DDBJ databases">
        <title>Whole-genome analyses of novel actinobacteria.</title>
        <authorList>
            <person name="Sahin N."/>
            <person name="Tatar D."/>
        </authorList>
    </citation>
    <scope>NUCLEOTIDE SEQUENCE [LARGE SCALE GENOMIC DNA]</scope>
    <source>
        <strain evidence="9 10">SB3404</strain>
    </source>
</reference>
<dbReference type="PROSITE" id="PS00659">
    <property type="entry name" value="GLYCOSYL_HYDROL_F5"/>
    <property type="match status" value="1"/>
</dbReference>
<dbReference type="GO" id="GO:0008810">
    <property type="term" value="F:cellulase activity"/>
    <property type="evidence" value="ECO:0007669"/>
    <property type="project" value="UniProtKB-EC"/>
</dbReference>
<dbReference type="PANTHER" id="PTHR34142">
    <property type="entry name" value="ENDO-BETA-1,4-GLUCANASE A"/>
    <property type="match status" value="1"/>
</dbReference>
<keyword evidence="7" id="KW-0732">Signal</keyword>
<dbReference type="AlphaFoldDB" id="A0A6G4X3L1"/>
<dbReference type="EC" id="3.2.1.4" evidence="2"/>
<dbReference type="InterPro" id="IPR017853">
    <property type="entry name" value="GH"/>
</dbReference>
<accession>A0A6G4X3L1</accession>
<evidence type="ECO:0000256" key="1">
    <source>
        <dbReference type="ARBA" id="ARBA00000966"/>
    </source>
</evidence>
<name>A0A6G4X3L1_9ACTN</name>
<keyword evidence="3 5" id="KW-0378">Hydrolase</keyword>
<organism evidence="9 10">
    <name type="scientific">Streptomyces boncukensis</name>
    <dbReference type="NCBI Taxonomy" id="2711219"/>
    <lineage>
        <taxon>Bacteria</taxon>
        <taxon>Bacillati</taxon>
        <taxon>Actinomycetota</taxon>
        <taxon>Actinomycetes</taxon>
        <taxon>Kitasatosporales</taxon>
        <taxon>Streptomycetaceae</taxon>
        <taxon>Streptomyces</taxon>
    </lineage>
</organism>
<dbReference type="GO" id="GO:0009251">
    <property type="term" value="P:glucan catabolic process"/>
    <property type="evidence" value="ECO:0007669"/>
    <property type="project" value="TreeGrafter"/>
</dbReference>
<feature type="chain" id="PRO_5026309181" description="cellulase" evidence="7">
    <location>
        <begin position="40"/>
        <end position="403"/>
    </location>
</feature>
<evidence type="ECO:0000256" key="3">
    <source>
        <dbReference type="ARBA" id="ARBA00022801"/>
    </source>
</evidence>
<evidence type="ECO:0000256" key="5">
    <source>
        <dbReference type="RuleBase" id="RU361153"/>
    </source>
</evidence>
<feature type="region of interest" description="Disordered" evidence="6">
    <location>
        <begin position="39"/>
        <end position="64"/>
    </location>
</feature>
<dbReference type="Pfam" id="PF00150">
    <property type="entry name" value="Cellulase"/>
    <property type="match status" value="1"/>
</dbReference>
<keyword evidence="4 5" id="KW-0326">Glycosidase</keyword>
<evidence type="ECO:0000256" key="2">
    <source>
        <dbReference type="ARBA" id="ARBA00012601"/>
    </source>
</evidence>
<comment type="catalytic activity">
    <reaction evidence="1">
        <text>Endohydrolysis of (1-&gt;4)-beta-D-glucosidic linkages in cellulose, lichenin and cereal beta-D-glucans.</text>
        <dbReference type="EC" id="3.2.1.4"/>
    </reaction>
</comment>
<evidence type="ECO:0000313" key="10">
    <source>
        <dbReference type="Proteomes" id="UP000477722"/>
    </source>
</evidence>
<comment type="caution">
    <text evidence="9">The sequence shown here is derived from an EMBL/GenBank/DDBJ whole genome shotgun (WGS) entry which is preliminary data.</text>
</comment>
<feature type="domain" description="Glycoside hydrolase family 5" evidence="8">
    <location>
        <begin position="77"/>
        <end position="367"/>
    </location>
</feature>
<evidence type="ECO:0000256" key="4">
    <source>
        <dbReference type="ARBA" id="ARBA00023295"/>
    </source>
</evidence>
<dbReference type="InterPro" id="IPR018087">
    <property type="entry name" value="Glyco_hydro_5_CS"/>
</dbReference>
<proteinExistence type="inferred from homology"/>
<comment type="similarity">
    <text evidence="5">Belongs to the glycosyl hydrolase 5 (cellulase A) family.</text>
</comment>
<evidence type="ECO:0000313" key="9">
    <source>
        <dbReference type="EMBL" id="NGO71722.1"/>
    </source>
</evidence>
<keyword evidence="10" id="KW-1185">Reference proteome</keyword>
<dbReference type="Proteomes" id="UP000477722">
    <property type="component" value="Unassembled WGS sequence"/>
</dbReference>